<dbReference type="Proteomes" id="UP000321408">
    <property type="component" value="Chromosome"/>
</dbReference>
<sequence>MIKTWKPTPLDLGLSSVISIIFPLIAQFLYLKTGALIPMVLYYGLAWGICKWRRGSTGYFNNPKTKYPKAFLMNVGVILMSLICAYFARIVNVHPNTSGIILTALVWATINAASEQLLWIYLFESWDLYLPWTEENKKKNWVFRFIGLILFSVFVGTIHTMYWVNFLHTVDSSMLIGVIFILLTTISGFLHLVVWRKGNEMIYTFIPHFLLNLLPLFWTGYSIIPYLLNF</sequence>
<dbReference type="EMBL" id="CP042905">
    <property type="protein sequence ID" value="QEE15586.2"/>
    <property type="molecule type" value="Genomic_DNA"/>
</dbReference>
<reference evidence="1 2" key="1">
    <citation type="journal article" date="2020" name="Nature">
        <title>Isolation of an archaeon at the prokaryote-eukaryote interface.</title>
        <authorList>
            <person name="Imachi H."/>
            <person name="Nobu M.K."/>
            <person name="Nakahara N."/>
            <person name="Morono Y."/>
            <person name="Ogawara M."/>
            <person name="Takaki Y."/>
            <person name="Takano Y."/>
            <person name="Uematsu K."/>
            <person name="Ikuta T."/>
            <person name="Ito M."/>
            <person name="Matsui Y."/>
            <person name="Miyazaki M."/>
            <person name="Murata K."/>
            <person name="Saito Y."/>
            <person name="Sakai S."/>
            <person name="Song C."/>
            <person name="Tasumi E."/>
            <person name="Yamanaka Y."/>
            <person name="Yamaguchi T."/>
            <person name="Kamagata Y."/>
            <person name="Tamaki H."/>
            <person name="Takai K."/>
        </authorList>
    </citation>
    <scope>NUCLEOTIDE SEQUENCE [LARGE SCALE GENOMIC DNA]</scope>
    <source>
        <strain evidence="1 2">MK-D1</strain>
    </source>
</reference>
<dbReference type="AlphaFoldDB" id="A0A5B9DAG5"/>
<evidence type="ECO:0000313" key="1">
    <source>
        <dbReference type="EMBL" id="QEE15586.2"/>
    </source>
</evidence>
<proteinExistence type="predicted"/>
<evidence type="ECO:0008006" key="3">
    <source>
        <dbReference type="Google" id="ProtNLM"/>
    </source>
</evidence>
<gene>
    <name evidence="1" type="ORF">DSAG12_01412</name>
</gene>
<name>A0A5B9DAG5_9ARCH</name>
<reference evidence="1 2" key="2">
    <citation type="journal article" date="2024" name="Int. J. Syst. Evol. Microbiol.">
        <title>Promethearchaeum syntrophicum gen. nov., sp. nov., an anaerobic, obligately syntrophic archaeon, the first isolate of the lineage 'Asgard' archaea, and proposal of the new archaeal phylum Promethearchaeota phyl. nov. and kingdom Promethearchaeati regn. nov.</title>
        <authorList>
            <person name="Imachi H."/>
            <person name="Nobu M.K."/>
            <person name="Kato S."/>
            <person name="Takaki Y."/>
            <person name="Miyazaki M."/>
            <person name="Miyata M."/>
            <person name="Ogawara M."/>
            <person name="Saito Y."/>
            <person name="Sakai S."/>
            <person name="Tahara Y.O."/>
            <person name="Takano Y."/>
            <person name="Tasumi E."/>
            <person name="Uematsu K."/>
            <person name="Yoshimura T."/>
            <person name="Itoh T."/>
            <person name="Ohkuma M."/>
            <person name="Takai K."/>
        </authorList>
    </citation>
    <scope>NUCLEOTIDE SEQUENCE [LARGE SCALE GENOMIC DNA]</scope>
    <source>
        <strain evidence="1 2">MK-D1</strain>
    </source>
</reference>
<keyword evidence="2" id="KW-1185">Reference proteome</keyword>
<dbReference type="KEGG" id="psyt:DSAG12_01412"/>
<organism evidence="1 2">
    <name type="scientific">Promethearchaeum syntrophicum</name>
    <dbReference type="NCBI Taxonomy" id="2594042"/>
    <lineage>
        <taxon>Archaea</taxon>
        <taxon>Promethearchaeati</taxon>
        <taxon>Promethearchaeota</taxon>
        <taxon>Promethearchaeia</taxon>
        <taxon>Promethearchaeales</taxon>
        <taxon>Promethearchaeaceae</taxon>
        <taxon>Promethearchaeum</taxon>
    </lineage>
</organism>
<protein>
    <recommendedName>
        <fullName evidence="3">CAAX amino terminal protease self-immunity</fullName>
    </recommendedName>
</protein>
<evidence type="ECO:0000313" key="2">
    <source>
        <dbReference type="Proteomes" id="UP000321408"/>
    </source>
</evidence>
<accession>A0A5B9DAG5</accession>